<dbReference type="EMBL" id="RZTZ01000002">
    <property type="protein sequence ID" value="RVT65399.1"/>
    <property type="molecule type" value="Genomic_DNA"/>
</dbReference>
<evidence type="ECO:0000256" key="17">
    <source>
        <dbReference type="ARBA" id="ARBA00023285"/>
    </source>
</evidence>
<feature type="binding site" evidence="18">
    <location>
        <position position="263"/>
    </location>
    <ligand>
        <name>Zn(2+)</name>
        <dbReference type="ChEBI" id="CHEBI:29105"/>
    </ligand>
</feature>
<dbReference type="HAMAP" id="MF_00110">
    <property type="entry name" value="DHQ_synthase"/>
    <property type="match status" value="1"/>
</dbReference>
<evidence type="ECO:0000256" key="15">
    <source>
        <dbReference type="ARBA" id="ARBA00023141"/>
    </source>
</evidence>
<dbReference type="InterPro" id="IPR030963">
    <property type="entry name" value="DHQ_synth_fam"/>
</dbReference>
<sequence length="359" mass="39535">MKTVQVDAGSKSYPVFIGDNTVTQLNGFIQTHLPECTKVLIITDETVAALHLQALQREITGFPVVSHIVPAGEHAKTFDVFYSCQSFALEEKLDRKSLIIALGGGAVGDLAGFVASSYMRGIPFIQVPTTILAHDSAVGGKVAINHPLGKNMIGAFYQPEAVFYETSFLRTLPALELRSGFGEVIKHALISDKDFYESLLNEIDELEKVPEKTWAVLLEKGILVKSKIVAKDEKEANVRAFLNFGHTLGHAIEAEMGYGNMSHGEAVVIGMLFALRLSKKKLQLDFSINNLEAWLQSLGYETKVPAHLKVDALIDRMKQDKKSVSGTIHFVLLDAIGNPVIVKMDEQELMEELHIFKGE</sequence>
<evidence type="ECO:0000256" key="18">
    <source>
        <dbReference type="HAMAP-Rule" id="MF_00110"/>
    </source>
</evidence>
<comment type="subcellular location">
    <subcellularLocation>
        <location evidence="4 18">Cytoplasm</location>
    </subcellularLocation>
</comment>
<reference evidence="21 22" key="1">
    <citation type="submission" date="2019-01" db="EMBL/GenBank/DDBJ databases">
        <title>Bacillus sp. M5HDSG1-1, whole genome shotgun sequence.</title>
        <authorList>
            <person name="Tuo L."/>
        </authorList>
    </citation>
    <scope>NUCLEOTIDE SEQUENCE [LARGE SCALE GENOMIC DNA]</scope>
    <source>
        <strain evidence="21 22">M5HDSG1-1</strain>
    </source>
</reference>
<keyword evidence="15 18" id="KW-0057">Aromatic amino acid biosynthesis</keyword>
<dbReference type="RefSeq" id="WP_127737617.1">
    <property type="nucleotide sequence ID" value="NZ_CAJCKN010000116.1"/>
</dbReference>
<dbReference type="Pfam" id="PF24621">
    <property type="entry name" value="DHQS_C"/>
    <property type="match status" value="1"/>
</dbReference>
<gene>
    <name evidence="18" type="primary">aroB</name>
    <name evidence="21" type="ORF">EM808_07820</name>
</gene>
<feature type="binding site" evidence="18">
    <location>
        <begin position="129"/>
        <end position="130"/>
    </location>
    <ligand>
        <name>NAD(+)</name>
        <dbReference type="ChEBI" id="CHEBI:57540"/>
    </ligand>
</feature>
<proteinExistence type="inferred from homology"/>
<evidence type="ECO:0000256" key="16">
    <source>
        <dbReference type="ARBA" id="ARBA00023239"/>
    </source>
</evidence>
<dbReference type="GO" id="GO:0008652">
    <property type="term" value="P:amino acid biosynthetic process"/>
    <property type="evidence" value="ECO:0007669"/>
    <property type="project" value="UniProtKB-KW"/>
</dbReference>
<evidence type="ECO:0000256" key="13">
    <source>
        <dbReference type="ARBA" id="ARBA00022833"/>
    </source>
</evidence>
<dbReference type="FunFam" id="3.40.50.1970:FF:000007">
    <property type="entry name" value="Pentafunctional AROM polypeptide"/>
    <property type="match status" value="1"/>
</dbReference>
<keyword evidence="12 18" id="KW-0547">Nucleotide-binding</keyword>
<dbReference type="UniPathway" id="UPA00053">
    <property type="reaction ID" value="UER00085"/>
</dbReference>
<evidence type="ECO:0000259" key="20">
    <source>
        <dbReference type="Pfam" id="PF24621"/>
    </source>
</evidence>
<dbReference type="GO" id="GO:0009423">
    <property type="term" value="P:chorismate biosynthetic process"/>
    <property type="evidence" value="ECO:0007669"/>
    <property type="project" value="UniProtKB-UniRule"/>
</dbReference>
<evidence type="ECO:0000256" key="6">
    <source>
        <dbReference type="ARBA" id="ARBA00005412"/>
    </source>
</evidence>
<evidence type="ECO:0000256" key="8">
    <source>
        <dbReference type="ARBA" id="ARBA00017684"/>
    </source>
</evidence>
<comment type="caution">
    <text evidence="21">The sequence shown here is derived from an EMBL/GenBank/DDBJ whole genome shotgun (WGS) entry which is preliminary data.</text>
</comment>
<evidence type="ECO:0000256" key="1">
    <source>
        <dbReference type="ARBA" id="ARBA00001393"/>
    </source>
</evidence>
<evidence type="ECO:0000256" key="2">
    <source>
        <dbReference type="ARBA" id="ARBA00001911"/>
    </source>
</evidence>
<accession>A0A3S3SM18</accession>
<dbReference type="InterPro" id="IPR050071">
    <property type="entry name" value="Dehydroquinate_synthase"/>
</dbReference>
<keyword evidence="9 18" id="KW-0963">Cytoplasm</keyword>
<dbReference type="GO" id="GO:0000166">
    <property type="term" value="F:nucleotide binding"/>
    <property type="evidence" value="ECO:0007669"/>
    <property type="project" value="UniProtKB-KW"/>
</dbReference>
<dbReference type="AlphaFoldDB" id="A0A3S3SM18"/>
<dbReference type="NCBIfam" id="TIGR01357">
    <property type="entry name" value="aroB"/>
    <property type="match status" value="1"/>
</dbReference>
<dbReference type="SUPFAM" id="SSF56796">
    <property type="entry name" value="Dehydroquinate synthase-like"/>
    <property type="match status" value="1"/>
</dbReference>
<dbReference type="InterPro" id="IPR056179">
    <property type="entry name" value="DHQS_C"/>
</dbReference>
<evidence type="ECO:0000256" key="14">
    <source>
        <dbReference type="ARBA" id="ARBA00023027"/>
    </source>
</evidence>
<evidence type="ECO:0000259" key="19">
    <source>
        <dbReference type="Pfam" id="PF01761"/>
    </source>
</evidence>
<evidence type="ECO:0000256" key="3">
    <source>
        <dbReference type="ARBA" id="ARBA00001947"/>
    </source>
</evidence>
<keyword evidence="10 18" id="KW-0028">Amino-acid biosynthesis</keyword>
<dbReference type="Pfam" id="PF01761">
    <property type="entry name" value="DHQ_synthase"/>
    <property type="match status" value="1"/>
</dbReference>
<comment type="cofactor">
    <cofactor evidence="2 18">
        <name>NAD(+)</name>
        <dbReference type="ChEBI" id="CHEBI:57540"/>
    </cofactor>
</comment>
<comment type="caution">
    <text evidence="18">Lacks conserved residue(s) required for the propagation of feature annotation.</text>
</comment>
<comment type="function">
    <text evidence="18">Catalyzes the conversion of 3-deoxy-D-arabino-heptulosonate 7-phosphate (DAHP) to dehydroquinate (DHQ).</text>
</comment>
<keyword evidence="11 18" id="KW-0479">Metal-binding</keyword>
<evidence type="ECO:0000256" key="7">
    <source>
        <dbReference type="ARBA" id="ARBA00013031"/>
    </source>
</evidence>
<evidence type="ECO:0000256" key="12">
    <source>
        <dbReference type="ARBA" id="ARBA00022741"/>
    </source>
</evidence>
<comment type="catalytic activity">
    <reaction evidence="1 18">
        <text>7-phospho-2-dehydro-3-deoxy-D-arabino-heptonate = 3-dehydroquinate + phosphate</text>
        <dbReference type="Rhea" id="RHEA:21968"/>
        <dbReference type="ChEBI" id="CHEBI:32364"/>
        <dbReference type="ChEBI" id="CHEBI:43474"/>
        <dbReference type="ChEBI" id="CHEBI:58394"/>
        <dbReference type="EC" id="4.2.3.4"/>
    </reaction>
</comment>
<feature type="binding site" evidence="18">
    <location>
        <position position="141"/>
    </location>
    <ligand>
        <name>NAD(+)</name>
        <dbReference type="ChEBI" id="CHEBI:57540"/>
    </ligand>
</feature>
<evidence type="ECO:0000256" key="11">
    <source>
        <dbReference type="ARBA" id="ARBA00022723"/>
    </source>
</evidence>
<feature type="binding site" evidence="18">
    <location>
        <begin position="105"/>
        <end position="109"/>
    </location>
    <ligand>
        <name>NAD(+)</name>
        <dbReference type="ChEBI" id="CHEBI:57540"/>
    </ligand>
</feature>
<feature type="domain" description="3-dehydroquinate synthase C-terminal" evidence="20">
    <location>
        <begin position="180"/>
        <end position="323"/>
    </location>
</feature>
<evidence type="ECO:0000313" key="22">
    <source>
        <dbReference type="Proteomes" id="UP000288024"/>
    </source>
</evidence>
<comment type="cofactor">
    <cofactor evidence="18">
        <name>Co(2+)</name>
        <dbReference type="ChEBI" id="CHEBI:48828"/>
    </cofactor>
    <cofactor evidence="18">
        <name>Zn(2+)</name>
        <dbReference type="ChEBI" id="CHEBI:29105"/>
    </cofactor>
    <text evidence="18">Binds 1 divalent metal cation per subunit. Can use either Co(2+) or Zn(2+).</text>
</comment>
<protein>
    <recommendedName>
        <fullName evidence="8 18">3-dehydroquinate synthase</fullName>
        <shortName evidence="18">DHQS</shortName>
        <ecNumber evidence="7 18">4.2.3.4</ecNumber>
    </recommendedName>
</protein>
<evidence type="ECO:0000313" key="21">
    <source>
        <dbReference type="EMBL" id="RVT65399.1"/>
    </source>
</evidence>
<organism evidence="21 22">
    <name type="scientific">Niallia taxi</name>
    <dbReference type="NCBI Taxonomy" id="2499688"/>
    <lineage>
        <taxon>Bacteria</taxon>
        <taxon>Bacillati</taxon>
        <taxon>Bacillota</taxon>
        <taxon>Bacilli</taxon>
        <taxon>Bacillales</taxon>
        <taxon>Bacillaceae</taxon>
        <taxon>Niallia</taxon>
    </lineage>
</organism>
<dbReference type="InterPro" id="IPR016037">
    <property type="entry name" value="DHQ_synth_AroB"/>
</dbReference>
<dbReference type="PANTHER" id="PTHR43622:SF7">
    <property type="entry name" value="3-DEHYDROQUINATE SYNTHASE, CHLOROPLASTIC"/>
    <property type="match status" value="1"/>
</dbReference>
<dbReference type="GO" id="GO:0003856">
    <property type="term" value="F:3-dehydroquinate synthase activity"/>
    <property type="evidence" value="ECO:0007669"/>
    <property type="project" value="UniProtKB-UniRule"/>
</dbReference>
<dbReference type="Gene3D" id="3.40.50.1970">
    <property type="match status" value="1"/>
</dbReference>
<keyword evidence="14 18" id="KW-0520">NAD</keyword>
<dbReference type="GO" id="GO:0005737">
    <property type="term" value="C:cytoplasm"/>
    <property type="evidence" value="ECO:0007669"/>
    <property type="project" value="UniProtKB-SubCell"/>
</dbReference>
<feature type="binding site" evidence="18">
    <location>
        <begin position="168"/>
        <end position="171"/>
    </location>
    <ligand>
        <name>NAD(+)</name>
        <dbReference type="ChEBI" id="CHEBI:57540"/>
    </ligand>
</feature>
<keyword evidence="16 18" id="KW-0456">Lyase</keyword>
<evidence type="ECO:0000256" key="10">
    <source>
        <dbReference type="ARBA" id="ARBA00022605"/>
    </source>
</evidence>
<dbReference type="GO" id="GO:0009073">
    <property type="term" value="P:aromatic amino acid family biosynthetic process"/>
    <property type="evidence" value="ECO:0007669"/>
    <property type="project" value="UniProtKB-KW"/>
</dbReference>
<feature type="binding site" evidence="18">
    <location>
        <position position="183"/>
    </location>
    <ligand>
        <name>Zn(2+)</name>
        <dbReference type="ChEBI" id="CHEBI:29105"/>
    </ligand>
</feature>
<comment type="similarity">
    <text evidence="6 18">Belongs to the sugar phosphate cyclases superfamily. Dehydroquinate synthase family.</text>
</comment>
<dbReference type="Gene3D" id="1.20.1090.10">
    <property type="entry name" value="Dehydroquinate synthase-like - alpha domain"/>
    <property type="match status" value="1"/>
</dbReference>
<keyword evidence="13 18" id="KW-0862">Zinc</keyword>
<dbReference type="Proteomes" id="UP000288024">
    <property type="component" value="Unassembled WGS sequence"/>
</dbReference>
<comment type="pathway">
    <text evidence="5 18">Metabolic intermediate biosynthesis; chorismate biosynthesis; chorismate from D-erythrose 4-phosphate and phosphoenolpyruvate: step 2/7.</text>
</comment>
<feature type="binding site" evidence="18">
    <location>
        <position position="150"/>
    </location>
    <ligand>
        <name>NAD(+)</name>
        <dbReference type="ChEBI" id="CHEBI:57540"/>
    </ligand>
</feature>
<evidence type="ECO:0000256" key="5">
    <source>
        <dbReference type="ARBA" id="ARBA00004661"/>
    </source>
</evidence>
<evidence type="ECO:0000256" key="9">
    <source>
        <dbReference type="ARBA" id="ARBA00022490"/>
    </source>
</evidence>
<dbReference type="PANTHER" id="PTHR43622">
    <property type="entry name" value="3-DEHYDROQUINATE SYNTHASE"/>
    <property type="match status" value="1"/>
</dbReference>
<dbReference type="InterPro" id="IPR030960">
    <property type="entry name" value="DHQS/DOIS_N"/>
</dbReference>
<comment type="cofactor">
    <cofactor evidence="3">
        <name>Zn(2+)</name>
        <dbReference type="ChEBI" id="CHEBI:29105"/>
    </cofactor>
</comment>
<name>A0A3S3SM18_9BACI</name>
<dbReference type="GO" id="GO:0046872">
    <property type="term" value="F:metal ion binding"/>
    <property type="evidence" value="ECO:0007669"/>
    <property type="project" value="UniProtKB-KW"/>
</dbReference>
<feature type="binding site" evidence="18">
    <location>
        <position position="246"/>
    </location>
    <ligand>
        <name>Zn(2+)</name>
        <dbReference type="ChEBI" id="CHEBI:29105"/>
    </ligand>
</feature>
<feature type="domain" description="3-dehydroquinate synthase N-terminal" evidence="19">
    <location>
        <begin position="68"/>
        <end position="178"/>
    </location>
</feature>
<keyword evidence="17 18" id="KW-0170">Cobalt</keyword>
<dbReference type="PIRSF" id="PIRSF001455">
    <property type="entry name" value="DHQ_synth"/>
    <property type="match status" value="1"/>
</dbReference>
<evidence type="ECO:0000256" key="4">
    <source>
        <dbReference type="ARBA" id="ARBA00004496"/>
    </source>
</evidence>
<dbReference type="EC" id="4.2.3.4" evidence="7 18"/>
<keyword evidence="22" id="KW-1185">Reference proteome</keyword>
<dbReference type="CDD" id="cd08195">
    <property type="entry name" value="DHQS"/>
    <property type="match status" value="1"/>
</dbReference>